<evidence type="ECO:0000256" key="3">
    <source>
        <dbReference type="SAM" id="MobiDB-lite"/>
    </source>
</evidence>
<dbReference type="SUPFAM" id="SSF52151">
    <property type="entry name" value="FabD/lysophospholipase-like"/>
    <property type="match status" value="1"/>
</dbReference>
<feature type="short sequence motif" description="GXSXG" evidence="2">
    <location>
        <begin position="107"/>
        <end position="111"/>
    </location>
</feature>
<dbReference type="GO" id="GO:0016787">
    <property type="term" value="F:hydrolase activity"/>
    <property type="evidence" value="ECO:0007669"/>
    <property type="project" value="UniProtKB-UniRule"/>
</dbReference>
<gene>
    <name evidence="6" type="ORF">IFJ75_07430</name>
</gene>
<keyword evidence="7" id="KW-1185">Reference proteome</keyword>
<keyword evidence="2" id="KW-0378">Hydrolase</keyword>
<feature type="short sequence motif" description="DGA/G" evidence="2">
    <location>
        <begin position="253"/>
        <end position="255"/>
    </location>
</feature>
<name>A0A975C413_9CAUL</name>
<evidence type="ECO:0000259" key="5">
    <source>
        <dbReference type="PROSITE" id="PS51635"/>
    </source>
</evidence>
<feature type="domain" description="PNPLA" evidence="5">
    <location>
        <begin position="74"/>
        <end position="269"/>
    </location>
</feature>
<keyword evidence="2" id="KW-0442">Lipid degradation</keyword>
<dbReference type="Proteomes" id="UP000663918">
    <property type="component" value="Chromosome"/>
</dbReference>
<feature type="compositionally biased region" description="Pro residues" evidence="3">
    <location>
        <begin position="403"/>
        <end position="416"/>
    </location>
</feature>
<dbReference type="EMBL" id="CP062222">
    <property type="protein sequence ID" value="QTC92684.1"/>
    <property type="molecule type" value="Genomic_DNA"/>
</dbReference>
<sequence length="428" mass="44956">MIRRTVLALTVLSALMLAGCGTLARPEGPLRIAPESLIPVADPRIRSNDTAKLQALADQIESRLSADGGRERILALSGGGANGAYGAGVIVGWTERGDRPSFNVVTGVSTGALAAPFAFLGPEWDDELRDAYVGGGTNGLLSARTFSALRGPSLFSSRVLRDLVDRNVTPELLRAIAAEHAKGRRLLVATTDLDTEETVIWDMGVLATQGDENALKLFRDVLVASASIPGIFPPVLIAGMTEQGQVVQDMHVDGGVNTPFLAIPEDLLLWTNPSQHRANSALYVIINGQVGRNTGVTPGRIDGILSRTYESMSKSSLRLALAANAAFGARNGMSVTMSSIPDNITVSSLKFDTASMQALFELGRSRAVSGEAWASVNQTGRPEPLVAPQTLPEDEIPEVLATPPTPAAPPGTPAPHPETGTQPAAPEP</sequence>
<dbReference type="InterPro" id="IPR002641">
    <property type="entry name" value="PNPLA_dom"/>
</dbReference>
<dbReference type="KEGG" id="bgoe:IFJ75_07430"/>
<feature type="short sequence motif" description="GXGXXG" evidence="2">
    <location>
        <begin position="78"/>
        <end position="83"/>
    </location>
</feature>
<protein>
    <submittedName>
        <fullName evidence="6">Patatin-like phospholipase family protein</fullName>
    </submittedName>
</protein>
<evidence type="ECO:0000256" key="2">
    <source>
        <dbReference type="PROSITE-ProRule" id="PRU01161"/>
    </source>
</evidence>
<evidence type="ECO:0000256" key="1">
    <source>
        <dbReference type="ARBA" id="ARBA00023098"/>
    </source>
</evidence>
<feature type="chain" id="PRO_5037547681" evidence="4">
    <location>
        <begin position="25"/>
        <end position="428"/>
    </location>
</feature>
<dbReference type="Pfam" id="PF01734">
    <property type="entry name" value="Patatin"/>
    <property type="match status" value="1"/>
</dbReference>
<dbReference type="Gene3D" id="3.40.1090.10">
    <property type="entry name" value="Cytosolic phospholipase A2 catalytic domain"/>
    <property type="match status" value="1"/>
</dbReference>
<evidence type="ECO:0000256" key="4">
    <source>
        <dbReference type="SAM" id="SignalP"/>
    </source>
</evidence>
<dbReference type="GO" id="GO:0016042">
    <property type="term" value="P:lipid catabolic process"/>
    <property type="evidence" value="ECO:0007669"/>
    <property type="project" value="UniProtKB-UniRule"/>
</dbReference>
<feature type="signal peptide" evidence="4">
    <location>
        <begin position="1"/>
        <end position="24"/>
    </location>
</feature>
<feature type="active site" description="Nucleophile" evidence="2">
    <location>
        <position position="109"/>
    </location>
</feature>
<proteinExistence type="predicted"/>
<organism evidence="6 7">
    <name type="scientific">Brevundimonas goettingensis</name>
    <dbReference type="NCBI Taxonomy" id="2774190"/>
    <lineage>
        <taxon>Bacteria</taxon>
        <taxon>Pseudomonadati</taxon>
        <taxon>Pseudomonadota</taxon>
        <taxon>Alphaproteobacteria</taxon>
        <taxon>Caulobacterales</taxon>
        <taxon>Caulobacteraceae</taxon>
        <taxon>Brevundimonas</taxon>
    </lineage>
</organism>
<accession>A0A975C413</accession>
<dbReference type="AlphaFoldDB" id="A0A975C413"/>
<keyword evidence="1 2" id="KW-0443">Lipid metabolism</keyword>
<feature type="region of interest" description="Disordered" evidence="3">
    <location>
        <begin position="379"/>
        <end position="428"/>
    </location>
</feature>
<dbReference type="PROSITE" id="PS51635">
    <property type="entry name" value="PNPLA"/>
    <property type="match status" value="1"/>
</dbReference>
<keyword evidence="4" id="KW-0732">Signal</keyword>
<dbReference type="RefSeq" id="WP_207931964.1">
    <property type="nucleotide sequence ID" value="NZ_CP062222.1"/>
</dbReference>
<reference evidence="6" key="1">
    <citation type="submission" date="2020-09" db="EMBL/GenBank/DDBJ databases">
        <title>Brevundimonas sp. LVF2 isolated from a puddle in Goettingen, Germany.</title>
        <authorList>
            <person name="Friedrich I."/>
            <person name="Klassen A."/>
            <person name="Hannes N."/>
            <person name="Schneider D."/>
            <person name="Hertel R."/>
            <person name="Daniel R."/>
        </authorList>
    </citation>
    <scope>NUCLEOTIDE SEQUENCE</scope>
    <source>
        <strain evidence="6">LVF2</strain>
    </source>
</reference>
<evidence type="ECO:0000313" key="6">
    <source>
        <dbReference type="EMBL" id="QTC92684.1"/>
    </source>
</evidence>
<dbReference type="InterPro" id="IPR016035">
    <property type="entry name" value="Acyl_Trfase/lysoPLipase"/>
</dbReference>
<dbReference type="PROSITE" id="PS51257">
    <property type="entry name" value="PROKAR_LIPOPROTEIN"/>
    <property type="match status" value="1"/>
</dbReference>
<feature type="active site" description="Proton acceptor" evidence="2">
    <location>
        <position position="253"/>
    </location>
</feature>
<evidence type="ECO:0000313" key="7">
    <source>
        <dbReference type="Proteomes" id="UP000663918"/>
    </source>
</evidence>